<keyword evidence="7" id="KW-0548">Nucleotidyltransferase</keyword>
<dbReference type="GO" id="GO:0003968">
    <property type="term" value="F:RNA-directed RNA polymerase activity"/>
    <property type="evidence" value="ECO:0007669"/>
    <property type="project" value="UniProtKB-KW"/>
</dbReference>
<evidence type="ECO:0000256" key="2">
    <source>
        <dbReference type="ARBA" id="ARBA00020107"/>
    </source>
</evidence>
<keyword evidence="6" id="KW-0808">Transferase</keyword>
<evidence type="ECO:0000256" key="6">
    <source>
        <dbReference type="ARBA" id="ARBA00022679"/>
    </source>
</evidence>
<dbReference type="GO" id="GO:0019028">
    <property type="term" value="C:viral capsid"/>
    <property type="evidence" value="ECO:0007669"/>
    <property type="project" value="UniProtKB-KW"/>
</dbReference>
<dbReference type="GO" id="GO:0006508">
    <property type="term" value="P:proteolysis"/>
    <property type="evidence" value="ECO:0007669"/>
    <property type="project" value="UniProtKB-KW"/>
</dbReference>
<evidence type="ECO:0000259" key="16">
    <source>
        <dbReference type="PROSITE" id="PS51218"/>
    </source>
</evidence>
<feature type="domain" description="SF3 helicase" evidence="16">
    <location>
        <begin position="1566"/>
        <end position="1738"/>
    </location>
</feature>
<keyword evidence="14" id="KW-1133">Transmembrane helix</keyword>
<dbReference type="CDD" id="cd00205">
    <property type="entry name" value="rhv_like"/>
    <property type="match status" value="2"/>
</dbReference>
<keyword evidence="9" id="KW-0378">Hydrolase</keyword>
<dbReference type="SUPFAM" id="SSF88633">
    <property type="entry name" value="Positive stranded ssRNA viruses"/>
    <property type="match status" value="3"/>
</dbReference>
<evidence type="ECO:0000256" key="8">
    <source>
        <dbReference type="ARBA" id="ARBA00022741"/>
    </source>
</evidence>
<evidence type="ECO:0000256" key="5">
    <source>
        <dbReference type="ARBA" id="ARBA00022670"/>
    </source>
</evidence>
<dbReference type="SUPFAM" id="SSF50494">
    <property type="entry name" value="Trypsin-like serine proteases"/>
    <property type="match status" value="1"/>
</dbReference>
<feature type="transmembrane region" description="Helical" evidence="14">
    <location>
        <begin position="2046"/>
        <end position="2065"/>
    </location>
</feature>
<evidence type="ECO:0000259" key="15">
    <source>
        <dbReference type="PROSITE" id="PS50507"/>
    </source>
</evidence>
<keyword evidence="8" id="KW-0547">Nucleotide-binding</keyword>
<dbReference type="SUPFAM" id="SSF56672">
    <property type="entry name" value="DNA/RNA polymerases"/>
    <property type="match status" value="1"/>
</dbReference>
<organism evidence="17">
    <name type="scientific">Isla virus</name>
    <dbReference type="NCBI Taxonomy" id="2689358"/>
    <lineage>
        <taxon>Viruses</taxon>
        <taxon>Riboviria</taxon>
        <taxon>Orthornavirae</taxon>
        <taxon>Pisuviricota</taxon>
        <taxon>Pisoniviricetes</taxon>
        <taxon>Picornavirales</taxon>
        <taxon>Iflaviridae</taxon>
    </lineage>
</organism>
<dbReference type="InterPro" id="IPR014759">
    <property type="entry name" value="Helicase_SF3_ssRNA_vir"/>
</dbReference>
<keyword evidence="13" id="KW-0693">Viral RNA replication</keyword>
<dbReference type="Gene3D" id="3.30.70.270">
    <property type="match status" value="1"/>
</dbReference>
<evidence type="ECO:0000256" key="14">
    <source>
        <dbReference type="SAM" id="Phobius"/>
    </source>
</evidence>
<keyword evidence="14" id="KW-0472">Membrane</keyword>
<dbReference type="PROSITE" id="PS50507">
    <property type="entry name" value="RDRP_SSRNA_POS"/>
    <property type="match status" value="1"/>
</dbReference>
<dbReference type="CDD" id="cd23169">
    <property type="entry name" value="ps-ssRNAv-Picornavirales"/>
    <property type="match status" value="1"/>
</dbReference>
<reference evidence="17" key="1">
    <citation type="submission" date="2019-10" db="EMBL/GenBank/DDBJ databases">
        <authorList>
            <person name="Nitsche A."/>
            <person name="Hankeln T."/>
            <person name="Acosta O."/>
            <person name="Velez I.D."/>
            <person name="Schiemann D.J."/>
        </authorList>
    </citation>
    <scope>NUCLEOTIDE SEQUENCE</scope>
    <source>
        <strain evidence="17">Cx 1773-5</strain>
    </source>
</reference>
<dbReference type="Pfam" id="PF00910">
    <property type="entry name" value="RNA_helicase"/>
    <property type="match status" value="1"/>
</dbReference>
<proteinExistence type="predicted"/>
<keyword evidence="12" id="KW-0946">Virion</keyword>
<evidence type="ECO:0000256" key="1">
    <source>
        <dbReference type="ARBA" id="ARBA00004328"/>
    </source>
</evidence>
<keyword evidence="3" id="KW-0696">RNA-directed RNA polymerase</keyword>
<comment type="subcellular location">
    <subcellularLocation>
        <location evidence="1">Virion</location>
    </subcellularLocation>
</comment>
<name>A0A6B9KNW7_9VIRU</name>
<keyword evidence="10" id="KW-0788">Thiol protease</keyword>
<feature type="transmembrane region" description="Helical" evidence="14">
    <location>
        <begin position="2072"/>
        <end position="2093"/>
    </location>
</feature>
<dbReference type="InterPro" id="IPR043504">
    <property type="entry name" value="Peptidase_S1_PA_chymotrypsin"/>
</dbReference>
<dbReference type="EMBL" id="MN661039">
    <property type="protein sequence ID" value="QHA33689.1"/>
    <property type="molecule type" value="Genomic_RNA"/>
</dbReference>
<dbReference type="GO" id="GO:0005524">
    <property type="term" value="F:ATP binding"/>
    <property type="evidence" value="ECO:0007669"/>
    <property type="project" value="UniProtKB-KW"/>
</dbReference>
<evidence type="ECO:0000256" key="12">
    <source>
        <dbReference type="ARBA" id="ARBA00022844"/>
    </source>
</evidence>
<evidence type="ECO:0000256" key="3">
    <source>
        <dbReference type="ARBA" id="ARBA00022484"/>
    </source>
</evidence>
<dbReference type="GO" id="GO:0006351">
    <property type="term" value="P:DNA-templated transcription"/>
    <property type="evidence" value="ECO:0007669"/>
    <property type="project" value="InterPro"/>
</dbReference>
<dbReference type="GO" id="GO:0003723">
    <property type="term" value="F:RNA binding"/>
    <property type="evidence" value="ECO:0007669"/>
    <property type="project" value="InterPro"/>
</dbReference>
<dbReference type="Gene3D" id="2.60.120.20">
    <property type="match status" value="3"/>
</dbReference>
<dbReference type="InterPro" id="IPR043128">
    <property type="entry name" value="Rev_trsase/Diguanyl_cyclase"/>
</dbReference>
<keyword evidence="11" id="KW-0067">ATP-binding</keyword>
<evidence type="ECO:0000256" key="13">
    <source>
        <dbReference type="ARBA" id="ARBA00022953"/>
    </source>
</evidence>
<dbReference type="GO" id="GO:0008234">
    <property type="term" value="F:cysteine-type peptidase activity"/>
    <property type="evidence" value="ECO:0007669"/>
    <property type="project" value="UniProtKB-KW"/>
</dbReference>
<dbReference type="GO" id="GO:0003724">
    <property type="term" value="F:RNA helicase activity"/>
    <property type="evidence" value="ECO:0007669"/>
    <property type="project" value="InterPro"/>
</dbReference>
<keyword evidence="5" id="KW-0645">Protease</keyword>
<evidence type="ECO:0000256" key="11">
    <source>
        <dbReference type="ARBA" id="ARBA00022840"/>
    </source>
</evidence>
<dbReference type="InterPro" id="IPR033703">
    <property type="entry name" value="Rhv-like"/>
</dbReference>
<evidence type="ECO:0000256" key="9">
    <source>
        <dbReference type="ARBA" id="ARBA00022801"/>
    </source>
</evidence>
<keyword evidence="4" id="KW-0167">Capsid protein</keyword>
<dbReference type="InterPro" id="IPR000605">
    <property type="entry name" value="Helicase_SF3_ssDNA/RNA_vir"/>
</dbReference>
<accession>A0A6B9KNW7</accession>
<evidence type="ECO:0000256" key="4">
    <source>
        <dbReference type="ARBA" id="ARBA00022561"/>
    </source>
</evidence>
<dbReference type="InterPro" id="IPR029053">
    <property type="entry name" value="Viral_coat"/>
</dbReference>
<evidence type="ECO:0000313" key="17">
    <source>
        <dbReference type="EMBL" id="QHA33689.1"/>
    </source>
</evidence>
<protein>
    <recommendedName>
        <fullName evidence="2">Genome polyprotein</fullName>
    </recommendedName>
</protein>
<feature type="domain" description="RdRp catalytic" evidence="15">
    <location>
        <begin position="2632"/>
        <end position="2770"/>
    </location>
</feature>
<dbReference type="InterPro" id="IPR009003">
    <property type="entry name" value="Peptidase_S1_PA"/>
</dbReference>
<evidence type="ECO:0000256" key="10">
    <source>
        <dbReference type="ARBA" id="ARBA00022807"/>
    </source>
</evidence>
<dbReference type="PROSITE" id="PS51218">
    <property type="entry name" value="SF3_HELICASE_2"/>
    <property type="match status" value="1"/>
</dbReference>
<dbReference type="InterPro" id="IPR007094">
    <property type="entry name" value="RNA-dir_pol_PSvirus"/>
</dbReference>
<dbReference type="GO" id="GO:0039694">
    <property type="term" value="P:viral RNA genome replication"/>
    <property type="evidence" value="ECO:0007669"/>
    <property type="project" value="InterPro"/>
</dbReference>
<dbReference type="Pfam" id="PF00680">
    <property type="entry name" value="RdRP_1"/>
    <property type="match status" value="1"/>
</dbReference>
<keyword evidence="14" id="KW-0812">Transmembrane</keyword>
<sequence>MATTTRKMHVLENVQFYNRRTVTAIRLQEMEKRIEAKYAEMLELNRAIRTVLSVRTTNTYAQVCKFNCRPQVFAATVQVPLAIPGELVTVGDAAEGEALAREIYRKNLDDARCRQRHANYLFACIKRRLEKPKFSVDRLPSRQACRENYRAAFLDFQARGRANKELANCIAARYATKAIEENGVGRFARAYWPKIEKVPTVLKRIPKRVREVVKKPKEDWDSIIHSFKDQAFLGLKETVMVSAFDSMTDAGRLLVGSLLVFNLIRKAALSSYSPVRPEPQMETPEVQVGNAQPASMKASTKVEEALVSAEQVPRSIRGFYSESASVERPTFSEFSDRWVYVGSSVWGSGNSTGTKILSYSLLYSILKSNLKAQAFALILQHCYYRCDLRVRFSLTSNRFQTGCAVASYLYRSDKSNSDMSNVYSSLHRENVRLYAGAELEAELVIPYCYEDSSLAVLDGKDFVEVYVSVLNELATTSSTASQATIAVHVAVENLQVHGIRGRFENSDLPAPQMESIEAIANAVVRPSLASAVNAATTVLNTIGTDSNRDNPPVPLQPMHLVPQGCGSISLTNGVLAPVVSLRADATGQTPHFSMNDDMSVYSMVRRWGLISSKSIRSSTKGEFLSLPCIPLPSINDFPGGGADVNGIVSANPTPLAYASSFYSKWRGELEYKVEFVMSAFHKGKIMAAFIPGGYNKFVDLADAKFCVNETFDISNDMERIFVCPWQWKNAFCSNRLDVVSEVPSVFKMFIINPIIAIDAVPPDVRVNVYVRAGASFELSLLRPSNFFCSTDSHITPPSTQNPIPYNLETRMYVTSSKGLTNKAGKYLLVLYIQNITNGWLGFSNLRPGYIYKLTGYTRSGKRFRVRHPVKGTISYGTYDPELSTARAHGMIHASYNDLLKYVMVNDPVEAREKITDEWLWTKDGPWSEVMENGVWVEAPSGDDPPIWAEVYPHSVTGEPHIPDEEDGDDSLAVDYGVHFDYMETVPEMGAELVDLVSQSVPTNFGLKVFGEHCPDFKDGGHRYEFFGTAKNVSRSKGLPQDSPASCILRVHPIREVKPANSAIWDNRNLGGSLAARCCPFRGYRGGLRFQITVVGNPPEGSMIYISHRHDMVSPSRQPIYQPKNIVRSRFDMINSQYSSHLHLLNVNQTVTVEVPYMSEREFLGLSGKDQALTDNGSLWLWVLTPVEVDIHLQISYSFADDFKCIQFLGIPMCLDLSQVAAEPDDVSIESPEPEMGFYSLDDDPEPEMDKPTSSCYLEKEESPSFLSRAYSNLTAGISAPRNISQAVDRAVNSHVEVVGKLSDTLEKFQKIGEMVSDKFMSLFSKSGENAEGPSIIDIFKNIGSASFELVLHVIYAIIGGTKEVIIFAIANVIRLMFAASSIVLEKILPFVSSLWSKVTRSTQRSQTGSVTAEAEMDDEEIAGYGSLLYATISTACGIKATPPKDLASLSKGLFIASSSARHASFMGSFLKDNITFVKRIFKKIMSLFGSKNKNFKLIAGIEDDRIQRWLLEVSFLLAPANEKEREKPSWSAKVHELAVIGRALSLATAYGPNRNPRIASLIATEFKKLQELEVQLIHKRVYSCVKYEPFACWFYGVPGCGKSHLMNRFSERLARDAGFKGVHHTFPVVGTVKYVDGLDDQMNLSIEDILSLDISMDPTLIPLLLIGKSCALLKLNYSKVEDKDRLLNVLNILMTSNKGYFNNITGIPDPEAFNRRRDVVLKIVFELLKPHHRRALADSKLDLSGGHWNAELVAYAKNAFPDILTELEHVTVCVMNPHTDKEIERIQRVPNQTYDETVLNYLATKAKFYHQGEVQNYRKRYIALQERMASVEGGDLSFDEQLAAYMDMFNKQDSELNHRTGPALEAWVEKCKLAAGKVEIPPTPEEEQESVEEVEAAQPEMGKEFIYKCGVIFRHSNKCLHQNVDPTHLFYDARHGILRDRHATEVCTVSQCVRGDTQGNLDFDPDCLWQNETWRKAFVYDLLMRGKYIDEVREVMRMSDEDFIEAKLRFPQSLYALIRARSDRPEPNTIYLLSDEQSFLRSSVKVVGSFVFSLVKGVCSLSLAVCKVLYKLFEIITYFLARIIVLVAGFMLIRSTLQALFGSPEPELHPSGDFSTLKSNSRTVKSRALRLLRASEPQSDDIPTQDDQFIHVIDKINRNTFFIVGCKEGGSPMKARCIGLMGKEGIVVRHYYDYFKNNGIRRVTITSRKGNCLVEYDLDELKWSWTSEESGYGTVELPKSFPIQFRDLRSQIVSQNYGGHFPSKMKLLKVNIETNELMDVKVSQIQSPVTVSSKFGAPGWTFSQGFVYDKGGAGTCGSLLLCPSLNSPIIGIHTAGNGGVRGYSEALVRETFDTPEIVVEFVDPELEDREDVYALDGFYSQEGALDKDLAPSMSPDTSIRPSDIHGVFEVKTEPAPLSNHDSRLLGEGDIVRIGVSKRCDPIKSFNSQDVKEACEHYKLGVMENVLPIRGNMYPLSVKEAIEGIPLKGMSESIEMSTSEGFPWKHLRPKGHSNKSWLFEYNFEKGRMDVTGINPILKQVLDEKLEQRKQGLVPCSYFTACLKDARILREKTSERGKTRIFEMSPIDLTIVQRQFFLDYIGSFAVSRFEHTIGINPDGVEWSTLANALKSFSPFILTADYKAFGPRVAKDLLQDDFDGASEWMARYEVCSEEEQHERRVVRETIKYEVCDGLHVVKDLVFRPSSGLPSGNVETVNKNTGVNSRYIRVAFLGLAREFAPHYATLYWFNHYVLMFSNGDDLIISVKEEIIQWFNNRTLIEFFKKYNLEMTDALKSGKVREFCSLEEATYLKRGFLKHPTRENEWLAPLEESSITDTANWIWKSVDSQKASLVNSEMSCRLAYTRGPVFYTKVCETIRLRWLSEDVYFKYPPWELIDRHVWDGSPGPKYSFEC</sequence>
<evidence type="ECO:0000256" key="7">
    <source>
        <dbReference type="ARBA" id="ARBA00022695"/>
    </source>
</evidence>
<dbReference type="Gene3D" id="2.40.10.10">
    <property type="entry name" value="Trypsin-like serine proteases"/>
    <property type="match status" value="1"/>
</dbReference>
<dbReference type="InterPro" id="IPR043502">
    <property type="entry name" value="DNA/RNA_pol_sf"/>
</dbReference>
<dbReference type="InterPro" id="IPR001205">
    <property type="entry name" value="RNA-dir_pol_C"/>
</dbReference>